<proteinExistence type="predicted"/>
<protein>
    <submittedName>
        <fullName evidence="2">Uncharacterized protein</fullName>
    </submittedName>
</protein>
<dbReference type="EMBL" id="JAKNCT010000001">
    <property type="protein sequence ID" value="MCG5029882.1"/>
    <property type="molecule type" value="Genomic_DNA"/>
</dbReference>
<feature type="region of interest" description="Disordered" evidence="1">
    <location>
        <begin position="20"/>
        <end position="58"/>
    </location>
</feature>
<name>A0ABS9MMX9_9BURK</name>
<evidence type="ECO:0000313" key="2">
    <source>
        <dbReference type="EMBL" id="MCG5029882.1"/>
    </source>
</evidence>
<accession>A0ABS9MMX9</accession>
<evidence type="ECO:0000313" key="3">
    <source>
        <dbReference type="Proteomes" id="UP001297600"/>
    </source>
</evidence>
<reference evidence="2 3" key="1">
    <citation type="submission" date="2022-02" db="EMBL/GenBank/DDBJ databases">
        <title>Mesosutterella porci, a novel member of the family Sutterellaceae from pig feces.</title>
        <authorList>
            <person name="Wylensek D."/>
            <person name="Clavel T."/>
        </authorList>
    </citation>
    <scope>NUCLEOTIDE SEQUENCE [LARGE SCALE GENOMIC DNA]</scope>
    <source>
        <strain evidence="3">oilRF-744-wt-GAM-9</strain>
    </source>
</reference>
<dbReference type="RefSeq" id="WP_237977539.1">
    <property type="nucleotide sequence ID" value="NZ_JAKNCT010000001.1"/>
</dbReference>
<keyword evidence="3" id="KW-1185">Reference proteome</keyword>
<evidence type="ECO:0000256" key="1">
    <source>
        <dbReference type="SAM" id="MobiDB-lite"/>
    </source>
</evidence>
<dbReference type="Proteomes" id="UP001297600">
    <property type="component" value="Unassembled WGS sequence"/>
</dbReference>
<organism evidence="2 3">
    <name type="scientific">Mesosutterella porci</name>
    <dbReference type="NCBI Taxonomy" id="2915351"/>
    <lineage>
        <taxon>Bacteria</taxon>
        <taxon>Pseudomonadati</taxon>
        <taxon>Pseudomonadota</taxon>
        <taxon>Betaproteobacteria</taxon>
        <taxon>Burkholderiales</taxon>
        <taxon>Sutterellaceae</taxon>
        <taxon>Mesosutterella</taxon>
    </lineage>
</organism>
<feature type="region of interest" description="Disordered" evidence="1">
    <location>
        <begin position="72"/>
        <end position="105"/>
    </location>
</feature>
<comment type="caution">
    <text evidence="2">The sequence shown here is derived from an EMBL/GenBank/DDBJ whole genome shotgun (WGS) entry which is preliminary data.</text>
</comment>
<feature type="compositionally biased region" description="Basic and acidic residues" evidence="1">
    <location>
        <begin position="31"/>
        <end position="41"/>
    </location>
</feature>
<feature type="compositionally biased region" description="Basic and acidic residues" evidence="1">
    <location>
        <begin position="48"/>
        <end position="58"/>
    </location>
</feature>
<gene>
    <name evidence="2" type="ORF">MAF45_00215</name>
</gene>
<feature type="compositionally biased region" description="Basic and acidic residues" evidence="1">
    <location>
        <begin position="72"/>
        <end position="81"/>
    </location>
</feature>
<sequence length="105" mass="11495">MPRRSRPKTLASLLDRAAESFGSLSGFGEKPIPEARPERAAEAPAAAARRDSMPPEARRRFAELEDVLQEFDRAVLQDRPEGNGVADKAPKKRRKSKSPAGKKSA</sequence>